<keyword evidence="1" id="KW-1133">Transmembrane helix</keyword>
<keyword evidence="1" id="KW-0472">Membrane</keyword>
<dbReference type="EMBL" id="JAFMYV010000007">
    <property type="protein sequence ID" value="MBO0937805.1"/>
    <property type="molecule type" value="Genomic_DNA"/>
</dbReference>
<reference evidence="2" key="1">
    <citation type="submission" date="2021-03" db="EMBL/GenBank/DDBJ databases">
        <title>Fibrella sp. HMF5335 genome sequencing and assembly.</title>
        <authorList>
            <person name="Kang H."/>
            <person name="Kim H."/>
            <person name="Bae S."/>
            <person name="Joh K."/>
        </authorList>
    </citation>
    <scope>NUCLEOTIDE SEQUENCE</scope>
    <source>
        <strain evidence="2">HMF5335</strain>
    </source>
</reference>
<evidence type="ECO:0000313" key="3">
    <source>
        <dbReference type="Proteomes" id="UP000664034"/>
    </source>
</evidence>
<dbReference type="AlphaFoldDB" id="A0A939GHY6"/>
<organism evidence="2 3">
    <name type="scientific">Fibrella rubiginis</name>
    <dbReference type="NCBI Taxonomy" id="2817060"/>
    <lineage>
        <taxon>Bacteria</taxon>
        <taxon>Pseudomonadati</taxon>
        <taxon>Bacteroidota</taxon>
        <taxon>Cytophagia</taxon>
        <taxon>Cytophagales</taxon>
        <taxon>Spirosomataceae</taxon>
        <taxon>Fibrella</taxon>
    </lineage>
</organism>
<keyword evidence="3" id="KW-1185">Reference proteome</keyword>
<name>A0A939GHY6_9BACT</name>
<feature type="transmembrane region" description="Helical" evidence="1">
    <location>
        <begin position="6"/>
        <end position="22"/>
    </location>
</feature>
<protein>
    <submittedName>
        <fullName evidence="2">Uncharacterized protein</fullName>
    </submittedName>
</protein>
<evidence type="ECO:0000313" key="2">
    <source>
        <dbReference type="EMBL" id="MBO0937805.1"/>
    </source>
</evidence>
<dbReference type="RefSeq" id="WP_207365350.1">
    <property type="nucleotide sequence ID" value="NZ_JAFMYV010000007.1"/>
</dbReference>
<evidence type="ECO:0000256" key="1">
    <source>
        <dbReference type="SAM" id="Phobius"/>
    </source>
</evidence>
<comment type="caution">
    <text evidence="2">The sequence shown here is derived from an EMBL/GenBank/DDBJ whole genome shotgun (WGS) entry which is preliminary data.</text>
</comment>
<sequence length="82" mass="9281">MGSSDIQAFIISFIHWFVMSAIDRKKYRMLTSGPGLHLGPNENLACDVMIYDRDGLTNDRINVKYVDVPPLVAIEVDVRVEL</sequence>
<gene>
    <name evidence="2" type="ORF">J2I47_14695</name>
</gene>
<proteinExistence type="predicted"/>
<keyword evidence="1" id="KW-0812">Transmembrane</keyword>
<accession>A0A939GHY6</accession>
<dbReference type="Proteomes" id="UP000664034">
    <property type="component" value="Unassembled WGS sequence"/>
</dbReference>